<accession>A0A249KAF9</accession>
<dbReference type="AlphaFoldDB" id="A0A249KAF9"/>
<evidence type="ECO:0000313" key="1">
    <source>
        <dbReference type="EMBL" id="ASY13709.1"/>
    </source>
</evidence>
<protein>
    <submittedName>
        <fullName evidence="1">Uncharacterized protein</fullName>
    </submittedName>
</protein>
<dbReference type="EMBL" id="CP016771">
    <property type="protein sequence ID" value="ASY13709.1"/>
    <property type="molecule type" value="Genomic_DNA"/>
</dbReference>
<dbReference type="KEGG" id="nhi:B1s21160_05245"/>
<name>A0A249KAF9_9ACTN</name>
<keyword evidence="2" id="KW-1185">Reference proteome</keyword>
<sequence>MSTNFPATKPEEKRTIAKLEIIRPIAVLLTPNDEANMGSAGIIRPKPTATKKEIEDNIAISDGSSAKGFLRSFLGFILTAAFFNSETTQMNYFD</sequence>
<organism evidence="1 2">
    <name type="scientific">Candidatus Nanopelagicus hibericus</name>
    <dbReference type="NCBI Taxonomy" id="1884915"/>
    <lineage>
        <taxon>Bacteria</taxon>
        <taxon>Bacillati</taxon>
        <taxon>Actinomycetota</taxon>
        <taxon>Actinomycetes</taxon>
        <taxon>Candidatus Nanopelagicales</taxon>
        <taxon>Candidatus Nanopelagicaceae</taxon>
        <taxon>Candidatus Nanopelagicus</taxon>
    </lineage>
</organism>
<dbReference type="Proteomes" id="UP000217171">
    <property type="component" value="Chromosome"/>
</dbReference>
<gene>
    <name evidence="1" type="ORF">B1s21160_05245</name>
</gene>
<evidence type="ECO:0000313" key="2">
    <source>
        <dbReference type="Proteomes" id="UP000217171"/>
    </source>
</evidence>
<reference evidence="1 2" key="1">
    <citation type="submission" date="2016-07" db="EMBL/GenBank/DDBJ databases">
        <title>High microdiversification within the ubiquitous acI lineage of Actinobacteria.</title>
        <authorList>
            <person name="Neuenschwander S.M."/>
            <person name="Salcher M."/>
            <person name="Ghai R."/>
            <person name="Pernthaler J."/>
        </authorList>
    </citation>
    <scope>NUCLEOTIDE SEQUENCE [LARGE SCALE GENOMIC DNA]</scope>
    <source>
        <strain evidence="1">MMS-21-160</strain>
    </source>
</reference>
<proteinExistence type="predicted"/>